<dbReference type="CDD" id="cd06587">
    <property type="entry name" value="VOC"/>
    <property type="match status" value="1"/>
</dbReference>
<dbReference type="RefSeq" id="WP_346248753.1">
    <property type="nucleotide sequence ID" value="NZ_JBDIZK010000016.1"/>
</dbReference>
<dbReference type="InterPro" id="IPR004360">
    <property type="entry name" value="Glyas_Fos-R_dOase_dom"/>
</dbReference>
<evidence type="ECO:0000313" key="3">
    <source>
        <dbReference type="Proteomes" id="UP001427805"/>
    </source>
</evidence>
<accession>A0ABV0BEN0</accession>
<evidence type="ECO:0000259" key="1">
    <source>
        <dbReference type="PROSITE" id="PS51819"/>
    </source>
</evidence>
<dbReference type="PROSITE" id="PS51819">
    <property type="entry name" value="VOC"/>
    <property type="match status" value="1"/>
</dbReference>
<feature type="domain" description="VOC" evidence="1">
    <location>
        <begin position="12"/>
        <end position="132"/>
    </location>
</feature>
<proteinExistence type="predicted"/>
<name>A0ABV0BEN0_9SPHN</name>
<comment type="caution">
    <text evidence="2">The sequence shown here is derived from an EMBL/GenBank/DDBJ whole genome shotgun (WGS) entry which is preliminary data.</text>
</comment>
<reference evidence="2 3" key="1">
    <citation type="submission" date="2024-05" db="EMBL/GenBank/DDBJ databases">
        <title>Sphingomonas sp. HF-S3 16S ribosomal RNA gene Genome sequencing and assembly.</title>
        <authorList>
            <person name="Lee H."/>
        </authorList>
    </citation>
    <scope>NUCLEOTIDE SEQUENCE [LARGE SCALE GENOMIC DNA]</scope>
    <source>
        <strain evidence="2 3">HF-S3</strain>
    </source>
</reference>
<dbReference type="EMBL" id="JBDIZK010000016">
    <property type="protein sequence ID" value="MEN3749707.1"/>
    <property type="molecule type" value="Genomic_DNA"/>
</dbReference>
<keyword evidence="3" id="KW-1185">Reference proteome</keyword>
<dbReference type="SUPFAM" id="SSF54593">
    <property type="entry name" value="Glyoxalase/Bleomycin resistance protein/Dihydroxybiphenyl dioxygenase"/>
    <property type="match status" value="1"/>
</dbReference>
<gene>
    <name evidence="2" type="ORF">TPR58_21215</name>
</gene>
<dbReference type="Proteomes" id="UP001427805">
    <property type="component" value="Unassembled WGS sequence"/>
</dbReference>
<protein>
    <submittedName>
        <fullName evidence="2">VOC family protein</fullName>
    </submittedName>
</protein>
<sequence length="133" mass="14907">MLSTPTPSAAPFIEHLNLTVRDPERSAQLMTDLFGWYVRWSGPSALGGRSIHVGDDRCYVALYTRDGAGTPDDVFRKGNPLNHIGIQVEDIDEVERRVIAAGLTPFMHGDYEPGRRFYFLDPDGTEYEIVSYA</sequence>
<dbReference type="Pfam" id="PF00903">
    <property type="entry name" value="Glyoxalase"/>
    <property type="match status" value="1"/>
</dbReference>
<evidence type="ECO:0000313" key="2">
    <source>
        <dbReference type="EMBL" id="MEN3749707.1"/>
    </source>
</evidence>
<dbReference type="Gene3D" id="3.10.180.10">
    <property type="entry name" value="2,3-Dihydroxybiphenyl 1,2-Dioxygenase, domain 1"/>
    <property type="match status" value="1"/>
</dbReference>
<dbReference type="InterPro" id="IPR037523">
    <property type="entry name" value="VOC_core"/>
</dbReference>
<organism evidence="2 3">
    <name type="scientific">Sphingomonas rustica</name>
    <dbReference type="NCBI Taxonomy" id="3103142"/>
    <lineage>
        <taxon>Bacteria</taxon>
        <taxon>Pseudomonadati</taxon>
        <taxon>Pseudomonadota</taxon>
        <taxon>Alphaproteobacteria</taxon>
        <taxon>Sphingomonadales</taxon>
        <taxon>Sphingomonadaceae</taxon>
        <taxon>Sphingomonas</taxon>
    </lineage>
</organism>
<dbReference type="InterPro" id="IPR029068">
    <property type="entry name" value="Glyas_Bleomycin-R_OHBP_Dase"/>
</dbReference>